<evidence type="ECO:0000313" key="1">
    <source>
        <dbReference type="EMBL" id="MFC5134792.1"/>
    </source>
</evidence>
<proteinExistence type="predicted"/>
<accession>A0ABD5QS35</accession>
<sequence>MSDEFQDAIQNAFGEPQRAARAASMFHEMRQQDGLEYLNDWSPDELSSKLKSFADGGNIKTGWNKWAAIQGGSGVDTSEYKF</sequence>
<keyword evidence="2" id="KW-1185">Reference proteome</keyword>
<protein>
    <submittedName>
        <fullName evidence="1">Uncharacterized protein</fullName>
    </submittedName>
</protein>
<dbReference type="RefSeq" id="WP_128904707.1">
    <property type="nucleotide sequence ID" value="NZ_JBHSKV010000011.1"/>
</dbReference>
<reference evidence="1 2" key="1">
    <citation type="journal article" date="2019" name="Int. J. Syst. Evol. Microbiol.">
        <title>The Global Catalogue of Microorganisms (GCM) 10K type strain sequencing project: providing services to taxonomists for standard genome sequencing and annotation.</title>
        <authorList>
            <consortium name="The Broad Institute Genomics Platform"/>
            <consortium name="The Broad Institute Genome Sequencing Center for Infectious Disease"/>
            <person name="Wu L."/>
            <person name="Ma J."/>
        </authorList>
    </citation>
    <scope>NUCLEOTIDE SEQUENCE [LARGE SCALE GENOMIC DNA]</scope>
    <source>
        <strain evidence="1 2">CGMCC 1.16026</strain>
    </source>
</reference>
<organism evidence="1 2">
    <name type="scientific">Halorubrum glutamatedens</name>
    <dbReference type="NCBI Taxonomy" id="2707018"/>
    <lineage>
        <taxon>Archaea</taxon>
        <taxon>Methanobacteriati</taxon>
        <taxon>Methanobacteriota</taxon>
        <taxon>Stenosarchaea group</taxon>
        <taxon>Halobacteria</taxon>
        <taxon>Halobacteriales</taxon>
        <taxon>Haloferacaceae</taxon>
        <taxon>Halorubrum</taxon>
    </lineage>
</organism>
<comment type="caution">
    <text evidence="1">The sequence shown here is derived from an EMBL/GenBank/DDBJ whole genome shotgun (WGS) entry which is preliminary data.</text>
</comment>
<gene>
    <name evidence="1" type="ORF">ACFPJA_08700</name>
</gene>
<evidence type="ECO:0000313" key="2">
    <source>
        <dbReference type="Proteomes" id="UP001596145"/>
    </source>
</evidence>
<dbReference type="EMBL" id="JBHSKV010000011">
    <property type="protein sequence ID" value="MFC5134792.1"/>
    <property type="molecule type" value="Genomic_DNA"/>
</dbReference>
<name>A0ABD5QS35_9EURY</name>
<dbReference type="AlphaFoldDB" id="A0ABD5QS35"/>
<dbReference type="Proteomes" id="UP001596145">
    <property type="component" value="Unassembled WGS sequence"/>
</dbReference>